<organism evidence="2 3">
    <name type="scientific">Bacillus velezensis</name>
    <dbReference type="NCBI Taxonomy" id="492670"/>
    <lineage>
        <taxon>Bacteria</taxon>
        <taxon>Bacillati</taxon>
        <taxon>Bacillota</taxon>
        <taxon>Bacilli</taxon>
        <taxon>Bacillales</taxon>
        <taxon>Bacillaceae</taxon>
        <taxon>Bacillus</taxon>
        <taxon>Bacillus amyloliquefaciens group</taxon>
    </lineage>
</organism>
<evidence type="ECO:0000256" key="1">
    <source>
        <dbReference type="SAM" id="Phobius"/>
    </source>
</evidence>
<dbReference type="EMBL" id="CP063687">
    <property type="protein sequence ID" value="QOY28215.1"/>
    <property type="molecule type" value="Genomic_DNA"/>
</dbReference>
<feature type="transmembrane region" description="Helical" evidence="1">
    <location>
        <begin position="79"/>
        <end position="96"/>
    </location>
</feature>
<feature type="transmembrane region" description="Helical" evidence="1">
    <location>
        <begin position="137"/>
        <end position="157"/>
    </location>
</feature>
<accession>A0A2I7TB10</accession>
<dbReference type="Proteomes" id="UP000587477">
    <property type="component" value="Chromosome"/>
</dbReference>
<keyword evidence="1" id="KW-0472">Membrane</keyword>
<dbReference type="RefSeq" id="WP_003152826.1">
    <property type="nucleotide sequence ID" value="NZ_BDDG01000002.1"/>
</dbReference>
<keyword evidence="1" id="KW-0812">Transmembrane</keyword>
<feature type="transmembrane region" description="Helical" evidence="1">
    <location>
        <begin position="200"/>
        <end position="219"/>
    </location>
</feature>
<protein>
    <submittedName>
        <fullName evidence="2">Uncharacterized protein</fullName>
    </submittedName>
</protein>
<dbReference type="AlphaFoldDB" id="A0A2I7TB10"/>
<proteinExistence type="predicted"/>
<feature type="transmembrane region" description="Helical" evidence="1">
    <location>
        <begin position="240"/>
        <end position="264"/>
    </location>
</feature>
<evidence type="ECO:0000313" key="3">
    <source>
        <dbReference type="Proteomes" id="UP000587477"/>
    </source>
</evidence>
<accession>A0A2D3DQK7</accession>
<feature type="transmembrane region" description="Helical" evidence="1">
    <location>
        <begin position="102"/>
        <end position="125"/>
    </location>
</feature>
<name>A0A2I7TB10_BACVE</name>
<keyword evidence="1" id="KW-1133">Transmembrane helix</keyword>
<sequence>MIDLTNTGLSIIASLLTIITIIIGFAATKETPTKIIQRGNNNSVHIGKKKINIINIFMPSQNQIDKVTNAKREPGSDNYFMIVLFYIAIIIFGAFYTSYYYWFVAILLAVFIIRFIKFIRFSIAIKLTSNLYDKSKFFINFIQQIILCCILLSLLFFSAPQELQIVADHIKVNFEGGTSFKIWLIDLFKYTFSIWNTTTFYFFIFRSAGMLILTLFVFYSTGKNALPIYKHNSFNRRKVLFNELSSYIFVIILIFFSLYPWIFIDLKNSLEPLWNEWARK</sequence>
<reference evidence="3" key="1">
    <citation type="submission" date="2020-10" db="EMBL/GenBank/DDBJ databases">
        <title>Complete genome sequence of Bacillus velezensis NST6.</title>
        <authorList>
            <person name="Choi J."/>
        </authorList>
    </citation>
    <scope>NUCLEOTIDE SEQUENCE [LARGE SCALE GENOMIC DNA]</scope>
    <source>
        <strain evidence="3">NST6</strain>
    </source>
</reference>
<evidence type="ECO:0000313" key="2">
    <source>
        <dbReference type="EMBL" id="QOY28215.1"/>
    </source>
</evidence>
<feature type="transmembrane region" description="Helical" evidence="1">
    <location>
        <begin position="6"/>
        <end position="28"/>
    </location>
</feature>
<gene>
    <name evidence="2" type="ORF">BACVE_003255</name>
</gene>